<sequence>MSRPLTAALPRPSSVNRSSVSVAVSNVKVADPGDAGAPRAVPPGERTERLDGISRFMQELQQGQRALVGVIQSAPSGERLSNAELLALQASMTRYTQALELVSQLVGIGGRTTRTAPAR</sequence>
<evidence type="ECO:0000313" key="1">
    <source>
        <dbReference type="EMBL" id="SEU37285.1"/>
    </source>
</evidence>
<protein>
    <submittedName>
        <fullName evidence="1">Uncharacterized protein</fullName>
    </submittedName>
</protein>
<accession>A0ABY1CT97</accession>
<proteinExistence type="predicted"/>
<gene>
    <name evidence="1" type="ORF">SAMN05443572_11235</name>
</gene>
<name>A0ABY1CT97_MYXFU</name>
<keyword evidence="2" id="KW-1185">Reference proteome</keyword>
<reference evidence="1 2" key="1">
    <citation type="submission" date="2016-10" db="EMBL/GenBank/DDBJ databases">
        <authorList>
            <person name="Varghese N."/>
            <person name="Submissions S."/>
        </authorList>
    </citation>
    <scope>NUCLEOTIDE SEQUENCE [LARGE SCALE GENOMIC DNA]</scope>
    <source>
        <strain evidence="1 2">DSM 16525</strain>
    </source>
</reference>
<evidence type="ECO:0000313" key="2">
    <source>
        <dbReference type="Proteomes" id="UP000183760"/>
    </source>
</evidence>
<comment type="caution">
    <text evidence="1">The sequence shown here is derived from an EMBL/GenBank/DDBJ whole genome shotgun (WGS) entry which is preliminary data.</text>
</comment>
<dbReference type="Proteomes" id="UP000183760">
    <property type="component" value="Unassembled WGS sequence"/>
</dbReference>
<organism evidence="1 2">
    <name type="scientific">Myxococcus fulvus</name>
    <dbReference type="NCBI Taxonomy" id="33"/>
    <lineage>
        <taxon>Bacteria</taxon>
        <taxon>Pseudomonadati</taxon>
        <taxon>Myxococcota</taxon>
        <taxon>Myxococcia</taxon>
        <taxon>Myxococcales</taxon>
        <taxon>Cystobacterineae</taxon>
        <taxon>Myxococcaceae</taxon>
        <taxon>Myxococcus</taxon>
    </lineage>
</organism>
<dbReference type="EMBL" id="FOIB01000012">
    <property type="protein sequence ID" value="SEU37285.1"/>
    <property type="molecule type" value="Genomic_DNA"/>
</dbReference>